<evidence type="ECO:0008006" key="3">
    <source>
        <dbReference type="Google" id="ProtNLM"/>
    </source>
</evidence>
<reference evidence="1 2" key="1">
    <citation type="submission" date="2019-06" db="EMBL/GenBank/DDBJ databases">
        <title>Sequencing the genomes of 1000 actinobacteria strains.</title>
        <authorList>
            <person name="Klenk H.-P."/>
        </authorList>
    </citation>
    <scope>NUCLEOTIDE SEQUENCE [LARGE SCALE GENOMIC DNA]</scope>
    <source>
        <strain evidence="1 2">DSM 24617</strain>
    </source>
</reference>
<organism evidence="1 2">
    <name type="scientific">Barrientosiimonas humi</name>
    <dbReference type="NCBI Taxonomy" id="999931"/>
    <lineage>
        <taxon>Bacteria</taxon>
        <taxon>Bacillati</taxon>
        <taxon>Actinomycetota</taxon>
        <taxon>Actinomycetes</taxon>
        <taxon>Micrococcales</taxon>
        <taxon>Dermacoccaceae</taxon>
        <taxon>Barrientosiimonas</taxon>
    </lineage>
</organism>
<dbReference type="Gene3D" id="3.30.1240.10">
    <property type="match status" value="1"/>
</dbReference>
<accession>A0A542X9T4</accession>
<dbReference type="GO" id="GO:0016791">
    <property type="term" value="F:phosphatase activity"/>
    <property type="evidence" value="ECO:0007669"/>
    <property type="project" value="TreeGrafter"/>
</dbReference>
<dbReference type="Pfam" id="PF08282">
    <property type="entry name" value="Hydrolase_3"/>
    <property type="match status" value="1"/>
</dbReference>
<dbReference type="EMBL" id="VFOK01000001">
    <property type="protein sequence ID" value="TQL32570.1"/>
    <property type="molecule type" value="Genomic_DNA"/>
</dbReference>
<name>A0A542X9T4_9MICO</name>
<dbReference type="GO" id="GO:0005829">
    <property type="term" value="C:cytosol"/>
    <property type="evidence" value="ECO:0007669"/>
    <property type="project" value="TreeGrafter"/>
</dbReference>
<protein>
    <recommendedName>
        <fullName evidence="3">Cof subfamily protein (Haloacid dehalogenase superfamily)/HAD superfamily hydrolase (TIGR01484 family)</fullName>
    </recommendedName>
</protein>
<dbReference type="NCBIfam" id="TIGR01484">
    <property type="entry name" value="HAD-SF-IIB"/>
    <property type="match status" value="1"/>
</dbReference>
<evidence type="ECO:0000313" key="2">
    <source>
        <dbReference type="Proteomes" id="UP000318336"/>
    </source>
</evidence>
<dbReference type="InterPro" id="IPR006379">
    <property type="entry name" value="HAD-SF_hydro_IIB"/>
</dbReference>
<dbReference type="PROSITE" id="PS01228">
    <property type="entry name" value="COF_1"/>
    <property type="match status" value="1"/>
</dbReference>
<dbReference type="PANTHER" id="PTHR10000:SF8">
    <property type="entry name" value="HAD SUPERFAMILY HYDROLASE-LIKE, TYPE 3"/>
    <property type="match status" value="1"/>
</dbReference>
<dbReference type="AlphaFoldDB" id="A0A542X9T4"/>
<comment type="caution">
    <text evidence="1">The sequence shown here is derived from an EMBL/GenBank/DDBJ whole genome shotgun (WGS) entry which is preliminary data.</text>
</comment>
<keyword evidence="2" id="KW-1185">Reference proteome</keyword>
<dbReference type="InterPro" id="IPR023214">
    <property type="entry name" value="HAD_sf"/>
</dbReference>
<dbReference type="GO" id="GO:0000287">
    <property type="term" value="F:magnesium ion binding"/>
    <property type="evidence" value="ECO:0007669"/>
    <property type="project" value="TreeGrafter"/>
</dbReference>
<dbReference type="SUPFAM" id="SSF56784">
    <property type="entry name" value="HAD-like"/>
    <property type="match status" value="1"/>
</dbReference>
<dbReference type="OrthoDB" id="3180855at2"/>
<gene>
    <name evidence="1" type="ORF">FB554_0696</name>
</gene>
<dbReference type="Proteomes" id="UP000318336">
    <property type="component" value="Unassembled WGS sequence"/>
</dbReference>
<sequence length="263" mass="28123">MTERPRLVATDLDGTLLASDGTVSERTGAAWARLPELGIESVLVTARPPRWIDPLSAIVGKHGMAICTNGAFVYDVANHRVVEQHGMPREVVLRLAIRLRERFPDVGLAAECADGMYREPVYPDPHQEQLDMPFQPIEELPEHVVVGKLLAARPGPIDPEFVATVTEVVGADGEVAFSGVGALAEISAAGVTKGAALQRWAAELGIDAADVWAFGDMPNDLPMLRWAGRSYAVANAHPDVAAAATHRTASNDDDGVAQVLEQL</sequence>
<dbReference type="Gene3D" id="3.40.50.1000">
    <property type="entry name" value="HAD superfamily/HAD-like"/>
    <property type="match status" value="1"/>
</dbReference>
<dbReference type="RefSeq" id="WP_142004646.1">
    <property type="nucleotide sequence ID" value="NZ_CAJTBP010000001.1"/>
</dbReference>
<proteinExistence type="predicted"/>
<evidence type="ECO:0000313" key="1">
    <source>
        <dbReference type="EMBL" id="TQL32570.1"/>
    </source>
</evidence>
<dbReference type="PANTHER" id="PTHR10000">
    <property type="entry name" value="PHOSPHOSERINE PHOSPHATASE"/>
    <property type="match status" value="1"/>
</dbReference>
<dbReference type="InterPro" id="IPR036412">
    <property type="entry name" value="HAD-like_sf"/>
</dbReference>